<feature type="domain" description="USP" evidence="16">
    <location>
        <begin position="300"/>
        <end position="755"/>
    </location>
</feature>
<evidence type="ECO:0000259" key="17">
    <source>
        <dbReference type="PROSITE" id="PS50271"/>
    </source>
</evidence>
<evidence type="ECO:0000256" key="14">
    <source>
        <dbReference type="RuleBase" id="RU366025"/>
    </source>
</evidence>
<evidence type="ECO:0000256" key="5">
    <source>
        <dbReference type="ARBA" id="ARBA00022737"/>
    </source>
</evidence>
<dbReference type="FunFam" id="1.10.8.10:FF:000086">
    <property type="entry name" value="Ubiquitin carboxyl-terminal hydrolase"/>
    <property type="match status" value="1"/>
</dbReference>
<dbReference type="Pfam" id="PF00627">
    <property type="entry name" value="UBA"/>
    <property type="match status" value="2"/>
</dbReference>
<dbReference type="EC" id="3.4.19.12" evidence="14"/>
<dbReference type="PIRSF" id="PIRSF016308">
    <property type="entry name" value="UBP"/>
    <property type="match status" value="1"/>
</dbReference>
<dbReference type="InterPro" id="IPR038765">
    <property type="entry name" value="Papain-like_cys_pep_sf"/>
</dbReference>
<keyword evidence="5" id="KW-0677">Repeat</keyword>
<dbReference type="InterPro" id="IPR041432">
    <property type="entry name" value="UBP13_Znf-UBP_var"/>
</dbReference>
<feature type="binding site" evidence="12">
    <location>
        <position position="173"/>
    </location>
    <ligand>
        <name>Zn(2+)</name>
        <dbReference type="ChEBI" id="CHEBI:29105"/>
    </ligand>
</feature>
<evidence type="ECO:0000256" key="4">
    <source>
        <dbReference type="ARBA" id="ARBA00022723"/>
    </source>
</evidence>
<keyword evidence="4 12" id="KW-0479">Metal-binding</keyword>
<keyword evidence="3 14" id="KW-0645">Protease</keyword>
<dbReference type="SUPFAM" id="SSF46934">
    <property type="entry name" value="UBA-like"/>
    <property type="match status" value="1"/>
</dbReference>
<dbReference type="EMBL" id="MCGO01000027">
    <property type="protein sequence ID" value="ORY42728.1"/>
    <property type="molecule type" value="Genomic_DNA"/>
</dbReference>
<dbReference type="SUPFAM" id="SSF57850">
    <property type="entry name" value="RING/U-box"/>
    <property type="match status" value="2"/>
</dbReference>
<dbReference type="SUPFAM" id="SSF54001">
    <property type="entry name" value="Cysteine proteinases"/>
    <property type="match status" value="1"/>
</dbReference>
<dbReference type="PROSITE" id="PS50235">
    <property type="entry name" value="USP_3"/>
    <property type="match status" value="1"/>
</dbReference>
<evidence type="ECO:0000256" key="8">
    <source>
        <dbReference type="ARBA" id="ARBA00022801"/>
    </source>
</evidence>
<dbReference type="GO" id="GO:0005634">
    <property type="term" value="C:nucleus"/>
    <property type="evidence" value="ECO:0007669"/>
    <property type="project" value="TreeGrafter"/>
</dbReference>
<dbReference type="AlphaFoldDB" id="A0A1Y2C6S4"/>
<feature type="domain" description="UBA" evidence="15">
    <location>
        <begin position="567"/>
        <end position="608"/>
    </location>
</feature>
<dbReference type="CDD" id="cd02658">
    <property type="entry name" value="Peptidase_C19B"/>
    <property type="match status" value="1"/>
</dbReference>
<sequence>MVCSHLPTSATPSNLRNGVHKDECTHCFVNTTADDGLDVCLTCFNGACRSHGHSAAHASNFNHNLSLNIRRVARAAPEDAVPPPLKKIAIQAEPDEATLFDTITQVNCVQCGPVPTDASQNLSALVSAVLNATSSQKKSDIQAWEEVVSACEHTKNLIQGPPKPLERQSLAHCNSCELKENLWLCLTCGNLGCGRQQFGGVGGNGHGMAHFDASLHPVSVKLGTITPEGGADVYCYLCNEERLDPLLGVHLKNFGINIASEVQTEKTLTELQLEQNMKFDFSMTTEDGKELVPLFGPGYTGLKNLGNTCYMASVLQVLFALPSFQDRYFQPGQHHISVCKDTAASCFHCQMAKIADGLLSGTYSLPANEQATGQDGIAPGMFKTLTSKGHPEFSTMRQQDAQEYFSHIVKLVAQKERAGGRDPSKVFQFSMEQRLQCVECGCVKYVKEPVSEQVQVPVPGKEGDGVDVVVGFDACLGKLFGEDVREFGCPKCTKKTAVTCSTRFSTFPEVLVLPMNRFIQGSDYVMKKLNVSIAAPLKLDLSVYKSNGVQPGEVLFPEESSVSVEPVVDAAALDQLVGMGFSELRGKKALIKTGNNGAEVAMNWLFEHMEDPDIDDPIEVGAGGASGGAGDANIDYGPLMDMGFTLAQAKKGMAQTGNNLERAIDWLFSHAGEDMAIDEEPVAASGSNDKESSANPRYELIGFISHRGTSAHCGHYVAHIKKGDSWVLFNDNKVAEVPDIQKAVGEAYIYFYKSV</sequence>
<name>A0A1Y2C6S4_9FUNG</name>
<dbReference type="STRING" id="329046.A0A1Y2C6S4"/>
<evidence type="ECO:0000256" key="13">
    <source>
        <dbReference type="PROSITE-ProRule" id="PRU00502"/>
    </source>
</evidence>
<evidence type="ECO:0000259" key="15">
    <source>
        <dbReference type="PROSITE" id="PS50030"/>
    </source>
</evidence>
<protein>
    <recommendedName>
        <fullName evidence="14">Ubiquitin carboxyl-terminal hydrolase</fullName>
        <ecNumber evidence="14">3.4.19.12</ecNumber>
    </recommendedName>
</protein>
<dbReference type="PROSITE" id="PS50271">
    <property type="entry name" value="ZF_UBP"/>
    <property type="match status" value="1"/>
</dbReference>
<dbReference type="Gene3D" id="1.10.8.10">
    <property type="entry name" value="DNA helicase RuvA subunit, C-terminal domain"/>
    <property type="match status" value="2"/>
</dbReference>
<dbReference type="InterPro" id="IPR009060">
    <property type="entry name" value="UBA-like_sf"/>
</dbReference>
<dbReference type="InterPro" id="IPR013083">
    <property type="entry name" value="Znf_RING/FYVE/PHD"/>
</dbReference>
<dbReference type="CDD" id="cd14385">
    <property type="entry name" value="UBA1_spUBP14_like"/>
    <property type="match status" value="1"/>
</dbReference>
<dbReference type="PROSITE" id="PS50030">
    <property type="entry name" value="UBA"/>
    <property type="match status" value="2"/>
</dbReference>
<reference evidence="18 19" key="1">
    <citation type="submission" date="2016-07" db="EMBL/GenBank/DDBJ databases">
        <title>Pervasive Adenine N6-methylation of Active Genes in Fungi.</title>
        <authorList>
            <consortium name="DOE Joint Genome Institute"/>
            <person name="Mondo S.J."/>
            <person name="Dannebaum R.O."/>
            <person name="Kuo R.C."/>
            <person name="Labutti K."/>
            <person name="Haridas S."/>
            <person name="Kuo A."/>
            <person name="Salamov A."/>
            <person name="Ahrendt S.R."/>
            <person name="Lipzen A."/>
            <person name="Sullivan W."/>
            <person name="Andreopoulos W.B."/>
            <person name="Clum A."/>
            <person name="Lindquist E."/>
            <person name="Daum C."/>
            <person name="Ramamoorthy G.K."/>
            <person name="Gryganskyi A."/>
            <person name="Culley D."/>
            <person name="Magnuson J.K."/>
            <person name="James T.Y."/>
            <person name="O'Malley M.A."/>
            <person name="Stajich J.E."/>
            <person name="Spatafora J.W."/>
            <person name="Visel A."/>
            <person name="Grigoriev I.V."/>
        </authorList>
    </citation>
    <scope>NUCLEOTIDE SEQUENCE [LARGE SCALE GENOMIC DNA]</scope>
    <source>
        <strain evidence="18 19">JEL800</strain>
    </source>
</reference>
<dbReference type="InterPro" id="IPR015940">
    <property type="entry name" value="UBA"/>
</dbReference>
<accession>A0A1Y2C6S4</accession>
<dbReference type="PANTHER" id="PTHR24006:SF664">
    <property type="entry name" value="UBIQUITIN CARBOXYL-TERMINAL HYDROLASE"/>
    <property type="match status" value="1"/>
</dbReference>
<evidence type="ECO:0000256" key="6">
    <source>
        <dbReference type="ARBA" id="ARBA00022771"/>
    </source>
</evidence>
<dbReference type="PANTHER" id="PTHR24006">
    <property type="entry name" value="UBIQUITIN CARBOXYL-TERMINAL HYDROLASE"/>
    <property type="match status" value="1"/>
</dbReference>
<dbReference type="Proteomes" id="UP000193642">
    <property type="component" value="Unassembled WGS sequence"/>
</dbReference>
<dbReference type="InterPro" id="IPR016652">
    <property type="entry name" value="Ubiquitinyl_hydrolase"/>
</dbReference>
<dbReference type="Pfam" id="PF02148">
    <property type="entry name" value="zf-UBP"/>
    <property type="match status" value="1"/>
</dbReference>
<dbReference type="CDD" id="cd14297">
    <property type="entry name" value="UBA2_spUBP14_like"/>
    <property type="match status" value="1"/>
</dbReference>
<dbReference type="Pfam" id="PF00443">
    <property type="entry name" value="UCH"/>
    <property type="match status" value="1"/>
</dbReference>
<dbReference type="OrthoDB" id="361536at2759"/>
<dbReference type="PROSITE" id="PS00973">
    <property type="entry name" value="USP_2"/>
    <property type="match status" value="1"/>
</dbReference>
<keyword evidence="9 14" id="KW-0788">Thiol protease</keyword>
<evidence type="ECO:0000256" key="2">
    <source>
        <dbReference type="ARBA" id="ARBA00009085"/>
    </source>
</evidence>
<evidence type="ECO:0000256" key="1">
    <source>
        <dbReference type="ARBA" id="ARBA00000707"/>
    </source>
</evidence>
<keyword evidence="19" id="KW-1185">Reference proteome</keyword>
<dbReference type="GO" id="GO:0006508">
    <property type="term" value="P:proteolysis"/>
    <property type="evidence" value="ECO:0007669"/>
    <property type="project" value="UniProtKB-KW"/>
</dbReference>
<comment type="similarity">
    <text evidence="2 14">Belongs to the peptidase C19 family.</text>
</comment>
<dbReference type="InterPro" id="IPR050164">
    <property type="entry name" value="Peptidase_C19"/>
</dbReference>
<dbReference type="SMART" id="SM00165">
    <property type="entry name" value="UBA"/>
    <property type="match status" value="2"/>
</dbReference>
<dbReference type="GO" id="GO:0016579">
    <property type="term" value="P:protein deubiquitination"/>
    <property type="evidence" value="ECO:0007669"/>
    <property type="project" value="InterPro"/>
</dbReference>
<keyword evidence="8 14" id="KW-0378">Hydrolase</keyword>
<dbReference type="GO" id="GO:0008270">
    <property type="term" value="F:zinc ion binding"/>
    <property type="evidence" value="ECO:0007669"/>
    <property type="project" value="UniProtKB-KW"/>
</dbReference>
<feature type="domain" description="UBP-type" evidence="17">
    <location>
        <begin position="149"/>
        <end position="258"/>
    </location>
</feature>
<evidence type="ECO:0000256" key="10">
    <source>
        <dbReference type="ARBA" id="ARBA00022833"/>
    </source>
</evidence>
<evidence type="ECO:0000256" key="9">
    <source>
        <dbReference type="ARBA" id="ARBA00022807"/>
    </source>
</evidence>
<proteinExistence type="inferred from homology"/>
<dbReference type="InterPro" id="IPR028889">
    <property type="entry name" value="USP"/>
</dbReference>
<dbReference type="GO" id="GO:0005829">
    <property type="term" value="C:cytosol"/>
    <property type="evidence" value="ECO:0007669"/>
    <property type="project" value="TreeGrafter"/>
</dbReference>
<dbReference type="GO" id="GO:0004843">
    <property type="term" value="F:cysteine-type deubiquitinase activity"/>
    <property type="evidence" value="ECO:0007669"/>
    <property type="project" value="UniProtKB-UniRule"/>
</dbReference>
<gene>
    <name evidence="18" type="ORF">BCR33DRAFT_660613</name>
</gene>
<feature type="binding site" evidence="12">
    <location>
        <position position="206"/>
    </location>
    <ligand>
        <name>Zn(2+)</name>
        <dbReference type="ChEBI" id="CHEBI:29105"/>
    </ligand>
</feature>
<feature type="binding site" evidence="12">
    <location>
        <position position="176"/>
    </location>
    <ligand>
        <name>Zn(2+)</name>
        <dbReference type="ChEBI" id="CHEBI:29105"/>
    </ligand>
</feature>
<evidence type="ECO:0000256" key="3">
    <source>
        <dbReference type="ARBA" id="ARBA00022670"/>
    </source>
</evidence>
<evidence type="ECO:0000313" key="19">
    <source>
        <dbReference type="Proteomes" id="UP000193642"/>
    </source>
</evidence>
<feature type="domain" description="UBA" evidence="15">
    <location>
        <begin position="629"/>
        <end position="670"/>
    </location>
</feature>
<comment type="catalytic activity">
    <reaction evidence="1 14">
        <text>Thiol-dependent hydrolysis of ester, thioester, amide, peptide and isopeptide bonds formed by the C-terminal Gly of ubiquitin (a 76-residue protein attached to proteins as an intracellular targeting signal).</text>
        <dbReference type="EC" id="3.4.19.12"/>
    </reaction>
</comment>
<dbReference type="InterPro" id="IPR001607">
    <property type="entry name" value="Znf_UBP"/>
</dbReference>
<feature type="active site" description="Nucleophile" evidence="11">
    <location>
        <position position="309"/>
    </location>
</feature>
<comment type="caution">
    <text evidence="18">The sequence shown here is derived from an EMBL/GenBank/DDBJ whole genome shotgun (WGS) entry which is preliminary data.</text>
</comment>
<dbReference type="SMART" id="SM00290">
    <property type="entry name" value="ZnF_UBP"/>
    <property type="match status" value="2"/>
</dbReference>
<dbReference type="Pfam" id="PF17807">
    <property type="entry name" value="zf-UBP_var"/>
    <property type="match status" value="1"/>
</dbReference>
<evidence type="ECO:0000256" key="12">
    <source>
        <dbReference type="PIRSR" id="PIRSR016308-3"/>
    </source>
</evidence>
<feature type="binding site" evidence="12">
    <location>
        <position position="193"/>
    </location>
    <ligand>
        <name>Zn(2+)</name>
        <dbReference type="ChEBI" id="CHEBI:29105"/>
    </ligand>
</feature>
<dbReference type="InterPro" id="IPR018200">
    <property type="entry name" value="USP_CS"/>
</dbReference>
<keyword evidence="7 14" id="KW-0833">Ubl conjugation pathway</keyword>
<feature type="active site" description="Proton acceptor" evidence="11">
    <location>
        <position position="715"/>
    </location>
</feature>
<dbReference type="Gene3D" id="3.90.70.10">
    <property type="entry name" value="Cysteine proteinases"/>
    <property type="match status" value="1"/>
</dbReference>
<evidence type="ECO:0000256" key="11">
    <source>
        <dbReference type="PIRSR" id="PIRSR016308-1"/>
    </source>
</evidence>
<keyword evidence="10 12" id="KW-0862">Zinc</keyword>
<dbReference type="Gene3D" id="3.30.40.10">
    <property type="entry name" value="Zinc/RING finger domain, C3HC4 (zinc finger)"/>
    <property type="match status" value="2"/>
</dbReference>
<evidence type="ECO:0000313" key="18">
    <source>
        <dbReference type="EMBL" id="ORY42728.1"/>
    </source>
</evidence>
<evidence type="ECO:0000256" key="7">
    <source>
        <dbReference type="ARBA" id="ARBA00022786"/>
    </source>
</evidence>
<evidence type="ECO:0000259" key="16">
    <source>
        <dbReference type="PROSITE" id="PS50235"/>
    </source>
</evidence>
<organism evidence="18 19">
    <name type="scientific">Rhizoclosmatium globosum</name>
    <dbReference type="NCBI Taxonomy" id="329046"/>
    <lineage>
        <taxon>Eukaryota</taxon>
        <taxon>Fungi</taxon>
        <taxon>Fungi incertae sedis</taxon>
        <taxon>Chytridiomycota</taxon>
        <taxon>Chytridiomycota incertae sedis</taxon>
        <taxon>Chytridiomycetes</taxon>
        <taxon>Chytridiales</taxon>
        <taxon>Chytriomycetaceae</taxon>
        <taxon>Rhizoclosmatium</taxon>
    </lineage>
</organism>
<keyword evidence="6 13" id="KW-0863">Zinc-finger</keyword>
<dbReference type="InterPro" id="IPR001394">
    <property type="entry name" value="Peptidase_C19_UCH"/>
</dbReference>
<dbReference type="FunFam" id="3.30.40.10:FF:000396">
    <property type="entry name" value="Ubiquitin carboxyl-terminal hydrolase"/>
    <property type="match status" value="1"/>
</dbReference>
<dbReference type="PROSITE" id="PS00972">
    <property type="entry name" value="USP_1"/>
    <property type="match status" value="1"/>
</dbReference>